<accession>A0A0G4JUZ1</accession>
<keyword evidence="2" id="KW-1185">Reference proteome</keyword>
<dbReference type="Proteomes" id="UP000044377">
    <property type="component" value="Unassembled WGS sequence"/>
</dbReference>
<sequence>MVIICICIKDNEPCGGKINEQNREWRAAIEPLRVERMLRGSMEMAALRRIKM</sequence>
<evidence type="ECO:0000313" key="1">
    <source>
        <dbReference type="EMBL" id="CPR16689.1"/>
    </source>
</evidence>
<dbReference type="EMBL" id="CGIG01000001">
    <property type="protein sequence ID" value="CPR16689.1"/>
    <property type="molecule type" value="Genomic_DNA"/>
</dbReference>
<organism evidence="1 2">
    <name type="scientific">Brenneria goodwinii</name>
    <dbReference type="NCBI Taxonomy" id="1109412"/>
    <lineage>
        <taxon>Bacteria</taxon>
        <taxon>Pseudomonadati</taxon>
        <taxon>Pseudomonadota</taxon>
        <taxon>Gammaproteobacteria</taxon>
        <taxon>Enterobacterales</taxon>
        <taxon>Pectobacteriaceae</taxon>
        <taxon>Brenneria</taxon>
    </lineage>
</organism>
<proteinExistence type="predicted"/>
<name>A0A0G4JUZ1_9GAMM</name>
<reference evidence="2" key="1">
    <citation type="submission" date="2015-01" db="EMBL/GenBank/DDBJ databases">
        <authorList>
            <person name="Paterson Steve"/>
        </authorList>
    </citation>
    <scope>NUCLEOTIDE SEQUENCE [LARGE SCALE GENOMIC DNA]</scope>
    <source>
        <strain evidence="2">OBR1</strain>
    </source>
</reference>
<dbReference type="AlphaFoldDB" id="A0A0G4JUZ1"/>
<gene>
    <name evidence="1" type="ORF">BN1221_02220c</name>
</gene>
<protein>
    <submittedName>
        <fullName evidence="1">Uncharacterized protein</fullName>
    </submittedName>
</protein>
<evidence type="ECO:0000313" key="2">
    <source>
        <dbReference type="Proteomes" id="UP000044377"/>
    </source>
</evidence>